<evidence type="ECO:0000313" key="13">
    <source>
        <dbReference type="EMBL" id="CAK7940369.1"/>
    </source>
</evidence>
<keyword evidence="4 12" id="KW-0812">Transmembrane</keyword>
<keyword evidence="10" id="KW-0407">Ion channel</keyword>
<keyword evidence="3" id="KW-0633">Potassium transport</keyword>
<dbReference type="Proteomes" id="UP001162060">
    <property type="component" value="Unassembled WGS sequence"/>
</dbReference>
<evidence type="ECO:0000256" key="3">
    <source>
        <dbReference type="ARBA" id="ARBA00022538"/>
    </source>
</evidence>
<dbReference type="GO" id="GO:0005267">
    <property type="term" value="F:potassium channel activity"/>
    <property type="evidence" value="ECO:0007669"/>
    <property type="project" value="UniProtKB-KW"/>
</dbReference>
<feature type="transmembrane region" description="Helical" evidence="12">
    <location>
        <begin position="155"/>
        <end position="173"/>
    </location>
</feature>
<feature type="compositionally biased region" description="Polar residues" evidence="11">
    <location>
        <begin position="1"/>
        <end position="19"/>
    </location>
</feature>
<evidence type="ECO:0000256" key="12">
    <source>
        <dbReference type="SAM" id="Phobius"/>
    </source>
</evidence>
<evidence type="ECO:0000256" key="1">
    <source>
        <dbReference type="ARBA" id="ARBA00004141"/>
    </source>
</evidence>
<keyword evidence="5" id="KW-0631">Potassium channel</keyword>
<keyword evidence="8" id="KW-0406">Ion transport</keyword>
<feature type="transmembrane region" description="Helical" evidence="12">
    <location>
        <begin position="54"/>
        <end position="75"/>
    </location>
</feature>
<proteinExistence type="predicted"/>
<feature type="transmembrane region" description="Helical" evidence="12">
    <location>
        <begin position="117"/>
        <end position="143"/>
    </location>
</feature>
<evidence type="ECO:0008006" key="15">
    <source>
        <dbReference type="Google" id="ProtNLM"/>
    </source>
</evidence>
<feature type="transmembrane region" description="Helical" evidence="12">
    <location>
        <begin position="185"/>
        <end position="207"/>
    </location>
</feature>
<dbReference type="PANTHER" id="PTHR10027:SF10">
    <property type="entry name" value="SLOWPOKE 2, ISOFORM D"/>
    <property type="match status" value="1"/>
</dbReference>
<organism evidence="13 14">
    <name type="scientific">Peronospora matthiolae</name>
    <dbReference type="NCBI Taxonomy" id="2874970"/>
    <lineage>
        <taxon>Eukaryota</taxon>
        <taxon>Sar</taxon>
        <taxon>Stramenopiles</taxon>
        <taxon>Oomycota</taxon>
        <taxon>Peronosporomycetes</taxon>
        <taxon>Peronosporales</taxon>
        <taxon>Peronosporaceae</taxon>
        <taxon>Peronospora</taxon>
    </lineage>
</organism>
<evidence type="ECO:0000256" key="8">
    <source>
        <dbReference type="ARBA" id="ARBA00023065"/>
    </source>
</evidence>
<keyword evidence="2" id="KW-0813">Transport</keyword>
<feature type="region of interest" description="Disordered" evidence="11">
    <location>
        <begin position="1"/>
        <end position="29"/>
    </location>
</feature>
<dbReference type="EMBL" id="CAKLBY020000258">
    <property type="protein sequence ID" value="CAK7940369.1"/>
    <property type="molecule type" value="Genomic_DNA"/>
</dbReference>
<reference evidence="13" key="1">
    <citation type="submission" date="2024-01" db="EMBL/GenBank/DDBJ databases">
        <authorList>
            <person name="Webb A."/>
        </authorList>
    </citation>
    <scope>NUCLEOTIDE SEQUENCE</scope>
    <source>
        <strain evidence="13">Pm1</strain>
    </source>
</reference>
<evidence type="ECO:0000256" key="4">
    <source>
        <dbReference type="ARBA" id="ARBA00022692"/>
    </source>
</evidence>
<evidence type="ECO:0000256" key="10">
    <source>
        <dbReference type="ARBA" id="ARBA00023303"/>
    </source>
</evidence>
<protein>
    <recommendedName>
        <fullName evidence="15">Transmembrane protein</fullName>
    </recommendedName>
</protein>
<dbReference type="Gene3D" id="1.10.287.70">
    <property type="match status" value="1"/>
</dbReference>
<evidence type="ECO:0000256" key="7">
    <source>
        <dbReference type="ARBA" id="ARBA00022989"/>
    </source>
</evidence>
<evidence type="ECO:0000313" key="14">
    <source>
        <dbReference type="Proteomes" id="UP001162060"/>
    </source>
</evidence>
<keyword evidence="9 12" id="KW-0472">Membrane</keyword>
<evidence type="ECO:0000256" key="5">
    <source>
        <dbReference type="ARBA" id="ARBA00022826"/>
    </source>
</evidence>
<keyword evidence="7 12" id="KW-1133">Transmembrane helix</keyword>
<dbReference type="SUPFAM" id="SSF81324">
    <property type="entry name" value="Voltage-gated potassium channels"/>
    <property type="match status" value="1"/>
</dbReference>
<evidence type="ECO:0000256" key="2">
    <source>
        <dbReference type="ARBA" id="ARBA00022448"/>
    </source>
</evidence>
<evidence type="ECO:0000256" key="6">
    <source>
        <dbReference type="ARBA" id="ARBA00022958"/>
    </source>
</evidence>
<gene>
    <name evidence="13" type="ORF">PM001_LOCUS25519</name>
</gene>
<accession>A0AAV1V0A3</accession>
<name>A0AAV1V0A3_9STRA</name>
<sequence length="251" mass="28230">MEQQSLLANASGYGSVSEPQSHRAKAASHSDKLGIFGTARDIERLSRHLDNGNLGAAIDSFMALVSVIFAGTYVANTYIPYNSMPHSIWVVELICASLFTVDFVFRGLYRAASRRQEYLLSLTTLVYLVNILPVLPASFFIRYHTFWYGESWWRFVYPVRFAMCYFTGKAVLSRCHACLTPVRQFAFLCYLQIACILLGAAGIIQIAETMDGMLSVKNLGEWTFFNSFFNSVMTFVTIDKPPSDNNLSKVL</sequence>
<keyword evidence="6" id="KW-0630">Potassium</keyword>
<dbReference type="InterPro" id="IPR047871">
    <property type="entry name" value="K_chnl_Slo-like"/>
</dbReference>
<dbReference type="GO" id="GO:0016020">
    <property type="term" value="C:membrane"/>
    <property type="evidence" value="ECO:0007669"/>
    <property type="project" value="UniProtKB-SubCell"/>
</dbReference>
<feature type="transmembrane region" description="Helical" evidence="12">
    <location>
        <begin position="87"/>
        <end position="105"/>
    </location>
</feature>
<dbReference type="AlphaFoldDB" id="A0AAV1V0A3"/>
<comment type="subcellular location">
    <subcellularLocation>
        <location evidence="1">Membrane</location>
        <topology evidence="1">Multi-pass membrane protein</topology>
    </subcellularLocation>
</comment>
<evidence type="ECO:0000256" key="9">
    <source>
        <dbReference type="ARBA" id="ARBA00023136"/>
    </source>
</evidence>
<comment type="caution">
    <text evidence="13">The sequence shown here is derived from an EMBL/GenBank/DDBJ whole genome shotgun (WGS) entry which is preliminary data.</text>
</comment>
<dbReference type="PANTHER" id="PTHR10027">
    <property type="entry name" value="CALCIUM-ACTIVATED POTASSIUM CHANNEL ALPHA CHAIN"/>
    <property type="match status" value="1"/>
</dbReference>
<evidence type="ECO:0000256" key="11">
    <source>
        <dbReference type="SAM" id="MobiDB-lite"/>
    </source>
</evidence>